<name>A0AAV5W532_9BILA</name>
<dbReference type="EMBL" id="BTSY01000005">
    <property type="protein sequence ID" value="GMT26855.1"/>
    <property type="molecule type" value="Genomic_DNA"/>
</dbReference>
<dbReference type="PANTHER" id="PTHR21593">
    <property type="entry name" value="PRION-LIKE- Q/N-RICH -DOMAIN-BEARING PROTEIN PROTEIN"/>
    <property type="match status" value="1"/>
</dbReference>
<protein>
    <recommendedName>
        <fullName evidence="1">SXP/RAL-2 family protein Ani s 5-like cation-binding domain-containing protein</fullName>
    </recommendedName>
</protein>
<comment type="caution">
    <text evidence="2">The sequence shown here is derived from an EMBL/GenBank/DDBJ whole genome shotgun (WGS) entry which is preliminary data.</text>
</comment>
<dbReference type="InterPro" id="IPR052823">
    <property type="entry name" value="SXP/RAL-2_related"/>
</dbReference>
<dbReference type="AlphaFoldDB" id="A0AAV5W532"/>
<keyword evidence="3" id="KW-1185">Reference proteome</keyword>
<evidence type="ECO:0000313" key="3">
    <source>
        <dbReference type="Proteomes" id="UP001432322"/>
    </source>
</evidence>
<reference evidence="2" key="1">
    <citation type="submission" date="2023-10" db="EMBL/GenBank/DDBJ databases">
        <title>Genome assembly of Pristionchus species.</title>
        <authorList>
            <person name="Yoshida K."/>
            <person name="Sommer R.J."/>
        </authorList>
    </citation>
    <scope>NUCLEOTIDE SEQUENCE</scope>
    <source>
        <strain evidence="2">RS5133</strain>
    </source>
</reference>
<proteinExistence type="predicted"/>
<evidence type="ECO:0000313" key="2">
    <source>
        <dbReference type="EMBL" id="GMT26855.1"/>
    </source>
</evidence>
<feature type="non-terminal residue" evidence="2">
    <location>
        <position position="105"/>
    </location>
</feature>
<evidence type="ECO:0000259" key="1">
    <source>
        <dbReference type="Pfam" id="PF02520"/>
    </source>
</evidence>
<dbReference type="InterPro" id="IPR003677">
    <property type="entry name" value="ANIS5_cation-bd"/>
</dbReference>
<dbReference type="Proteomes" id="UP001432322">
    <property type="component" value="Unassembled WGS sequence"/>
</dbReference>
<gene>
    <name evidence="2" type="ORF">PFISCL1PPCAC_18152</name>
</gene>
<feature type="domain" description="SXP/RAL-2 family protein Ani s 5-like cation-binding" evidence="1">
    <location>
        <begin position="2"/>
        <end position="91"/>
    </location>
</feature>
<dbReference type="Pfam" id="PF02520">
    <property type="entry name" value="ANIS5_cation-bd"/>
    <property type="match status" value="1"/>
</dbReference>
<dbReference type="PANTHER" id="PTHR21593:SF36">
    <property type="entry name" value="DUF148 DOMAIN-CONTAINING PROTEIN-RELATED"/>
    <property type="match status" value="1"/>
</dbReference>
<organism evidence="2 3">
    <name type="scientific">Pristionchus fissidentatus</name>
    <dbReference type="NCBI Taxonomy" id="1538716"/>
    <lineage>
        <taxon>Eukaryota</taxon>
        <taxon>Metazoa</taxon>
        <taxon>Ecdysozoa</taxon>
        <taxon>Nematoda</taxon>
        <taxon>Chromadorea</taxon>
        <taxon>Rhabditida</taxon>
        <taxon>Rhabditina</taxon>
        <taxon>Diplogasteromorpha</taxon>
        <taxon>Diplogasteroidea</taxon>
        <taxon>Neodiplogasteridae</taxon>
        <taxon>Pristionchus</taxon>
    </lineage>
</organism>
<accession>A0AAV5W532</accession>
<sequence length="105" mass="10929">MKNQTKAQITAAINSWAATYGVSAQVTAFNAEKANEKAAHRANVTAAVAALPNALTQVYAIVDNQNLTESGEMTQLSALFATFSHDLKNLVGAAIHQGPGSRGGM</sequence>